<dbReference type="Proteomes" id="UP001165289">
    <property type="component" value="Unassembled WGS sequence"/>
</dbReference>
<dbReference type="InterPro" id="IPR001584">
    <property type="entry name" value="Integrase_cat-core"/>
</dbReference>
<reference evidence="3 4" key="1">
    <citation type="journal article" date="2023" name="BMC Biol.">
        <title>The compact genome of the sponge Oopsacas minuta (Hexactinellida) is lacking key metazoan core genes.</title>
        <authorList>
            <person name="Santini S."/>
            <person name="Schenkelaars Q."/>
            <person name="Jourda C."/>
            <person name="Duchesne M."/>
            <person name="Belahbib H."/>
            <person name="Rocher C."/>
            <person name="Selva M."/>
            <person name="Riesgo A."/>
            <person name="Vervoort M."/>
            <person name="Leys S.P."/>
            <person name="Kodjabachian L."/>
            <person name="Le Bivic A."/>
            <person name="Borchiellini C."/>
            <person name="Claverie J.M."/>
            <person name="Renard E."/>
        </authorList>
    </citation>
    <scope>NUCLEOTIDE SEQUENCE [LARGE SCALE GENOMIC DNA]</scope>
    <source>
        <strain evidence="3">SPO-2</strain>
    </source>
</reference>
<dbReference type="GO" id="GO:0003676">
    <property type="term" value="F:nucleic acid binding"/>
    <property type="evidence" value="ECO:0007669"/>
    <property type="project" value="InterPro"/>
</dbReference>
<dbReference type="PANTHER" id="PTHR37984:SF5">
    <property type="entry name" value="PROTEIN NYNRIN-LIKE"/>
    <property type="match status" value="1"/>
</dbReference>
<dbReference type="InterPro" id="IPR036397">
    <property type="entry name" value="RNaseH_sf"/>
</dbReference>
<dbReference type="PROSITE" id="PS50994">
    <property type="entry name" value="INTEGRASE"/>
    <property type="match status" value="1"/>
</dbReference>
<evidence type="ECO:0000313" key="4">
    <source>
        <dbReference type="Proteomes" id="UP001165289"/>
    </source>
</evidence>
<dbReference type="PANTHER" id="PTHR37984">
    <property type="entry name" value="PROTEIN CBG26694"/>
    <property type="match status" value="1"/>
</dbReference>
<evidence type="ECO:0000259" key="2">
    <source>
        <dbReference type="PROSITE" id="PS50994"/>
    </source>
</evidence>
<dbReference type="InterPro" id="IPR041588">
    <property type="entry name" value="Integrase_H2C2"/>
</dbReference>
<dbReference type="InterPro" id="IPR050951">
    <property type="entry name" value="Retrovirus_Pol_polyprotein"/>
</dbReference>
<comment type="caution">
    <text evidence="3">The sequence shown here is derived from an EMBL/GenBank/DDBJ whole genome shotgun (WGS) entry which is preliminary data.</text>
</comment>
<proteinExistence type="predicted"/>
<organism evidence="3 4">
    <name type="scientific">Oopsacas minuta</name>
    <dbReference type="NCBI Taxonomy" id="111878"/>
    <lineage>
        <taxon>Eukaryota</taxon>
        <taxon>Metazoa</taxon>
        <taxon>Porifera</taxon>
        <taxon>Hexactinellida</taxon>
        <taxon>Hexasterophora</taxon>
        <taxon>Lyssacinosida</taxon>
        <taxon>Leucopsacidae</taxon>
        <taxon>Oopsacas</taxon>
    </lineage>
</organism>
<sequence>MDPIEYDAIENYLRSQSYPLGSNKNAKRVLRKKSSKYSIKSDQLVKLSGSTFLLIVKANQVPDILEEIHDKAGHQCSRYSNRIASERYYWPKMYSDIYTYVKNCVACQKNQPSLKAPTMPLQPLPVITKVWFRVGMDLTGPLIESQGYLYILTFIDHFTKWIETRPLKSKNAKDVATGIFSIYCRQGAPVQIISDNGTEFTNNISKTLQEIHGCKLIFSAPYHPQTNGLVESTHKAMKGSLIRSMTDKREDWSYYLEQVTYSINIRPRETTQYSAFELVHGCRKPRLPIEAESLSFLYPDVNFGNTSDENDDNNDLDDLVQAMKRDQQESFSHAGENLINSKKRMKRQYDKKVNPITTQFAVDNDVLIENMCRKKSKGGKLQDKWIGPYPIKEVSRSTVQVCKDKALIRVKKAKAKLWRSTPNYDNTSPSKSIGKVPENASYRSRRMTRPHP</sequence>
<dbReference type="Pfam" id="PF00665">
    <property type="entry name" value="rve"/>
    <property type="match status" value="1"/>
</dbReference>
<dbReference type="AlphaFoldDB" id="A0AAV7JUI4"/>
<protein>
    <submittedName>
        <fullName evidence="3">Gag-pol fusion protein</fullName>
    </submittedName>
</protein>
<dbReference type="Pfam" id="PF17921">
    <property type="entry name" value="Integrase_H2C2"/>
    <property type="match status" value="1"/>
</dbReference>
<gene>
    <name evidence="3" type="ORF">LOD99_7491</name>
</gene>
<evidence type="ECO:0000256" key="1">
    <source>
        <dbReference type="SAM" id="MobiDB-lite"/>
    </source>
</evidence>
<accession>A0AAV7JUI4</accession>
<evidence type="ECO:0000313" key="3">
    <source>
        <dbReference type="EMBL" id="KAI6652477.1"/>
    </source>
</evidence>
<keyword evidence="4" id="KW-1185">Reference proteome</keyword>
<dbReference type="InterPro" id="IPR012337">
    <property type="entry name" value="RNaseH-like_sf"/>
</dbReference>
<dbReference type="EMBL" id="JAKMXF010000299">
    <property type="protein sequence ID" value="KAI6652477.1"/>
    <property type="molecule type" value="Genomic_DNA"/>
</dbReference>
<feature type="compositionally biased region" description="Polar residues" evidence="1">
    <location>
        <begin position="420"/>
        <end position="431"/>
    </location>
</feature>
<name>A0AAV7JUI4_9METZ</name>
<dbReference type="Gene3D" id="3.30.420.10">
    <property type="entry name" value="Ribonuclease H-like superfamily/Ribonuclease H"/>
    <property type="match status" value="1"/>
</dbReference>
<feature type="domain" description="Integrase catalytic" evidence="2">
    <location>
        <begin position="119"/>
        <end position="283"/>
    </location>
</feature>
<dbReference type="GO" id="GO:0015074">
    <property type="term" value="P:DNA integration"/>
    <property type="evidence" value="ECO:0007669"/>
    <property type="project" value="InterPro"/>
</dbReference>
<dbReference type="SUPFAM" id="SSF53098">
    <property type="entry name" value="Ribonuclease H-like"/>
    <property type="match status" value="1"/>
</dbReference>
<feature type="region of interest" description="Disordered" evidence="1">
    <location>
        <begin position="418"/>
        <end position="452"/>
    </location>
</feature>
<feature type="compositionally biased region" description="Basic residues" evidence="1">
    <location>
        <begin position="443"/>
        <end position="452"/>
    </location>
</feature>
<dbReference type="Gene3D" id="1.10.340.70">
    <property type="match status" value="1"/>
</dbReference>